<dbReference type="AlphaFoldDB" id="A0A5R9QHQ4"/>
<keyword evidence="5 6" id="KW-0449">Lipoprotein</keyword>
<evidence type="ECO:0000256" key="1">
    <source>
        <dbReference type="ARBA" id="ARBA00022729"/>
    </source>
</evidence>
<protein>
    <recommendedName>
        <fullName evidence="6">LPS-assembly lipoprotein LptE</fullName>
    </recommendedName>
</protein>
<evidence type="ECO:0000256" key="5">
    <source>
        <dbReference type="ARBA" id="ARBA00023288"/>
    </source>
</evidence>
<sequence>MITRNLLVLGFAALLSACGFQLRGTGANDFALDEIGVQARNAYGETVKELERVLKNNGVQVTNAAPYRLNLAREQSRQRTASYNTSGRSAEYELTNSLDYEFLDRNGLLLMEDRVEVQRVYVHDESNLISSAQEADQLRKEMRRELIQQLAMRLQRVTPAQLERLQQTAQAKARADAEAREAARRALESQPQQSPLQLPIQ</sequence>
<evidence type="ECO:0000256" key="6">
    <source>
        <dbReference type="HAMAP-Rule" id="MF_01186"/>
    </source>
</evidence>
<dbReference type="HAMAP" id="MF_01186">
    <property type="entry name" value="LPS_assembly_LptE"/>
    <property type="match status" value="1"/>
</dbReference>
<name>A0A5R9QHQ4_9GAMM</name>
<dbReference type="InterPro" id="IPR007485">
    <property type="entry name" value="LPS_assembly_LptE"/>
</dbReference>
<dbReference type="Pfam" id="PF04390">
    <property type="entry name" value="LptE"/>
    <property type="match status" value="1"/>
</dbReference>
<proteinExistence type="inferred from homology"/>
<evidence type="ECO:0000313" key="10">
    <source>
        <dbReference type="Proteomes" id="UP000306753"/>
    </source>
</evidence>
<keyword evidence="2 6" id="KW-0472">Membrane</keyword>
<evidence type="ECO:0000256" key="2">
    <source>
        <dbReference type="ARBA" id="ARBA00023136"/>
    </source>
</evidence>
<evidence type="ECO:0000256" key="7">
    <source>
        <dbReference type="SAM" id="MobiDB-lite"/>
    </source>
</evidence>
<feature type="compositionally biased region" description="Low complexity" evidence="7">
    <location>
        <begin position="189"/>
        <end position="201"/>
    </location>
</feature>
<keyword evidence="10" id="KW-1185">Reference proteome</keyword>
<feature type="compositionally biased region" description="Basic and acidic residues" evidence="7">
    <location>
        <begin position="173"/>
        <end position="187"/>
    </location>
</feature>
<dbReference type="RefSeq" id="WP_138411175.1">
    <property type="nucleotide sequence ID" value="NZ_QLAF01000010.1"/>
</dbReference>
<dbReference type="EMBL" id="QLAG01000005">
    <property type="protein sequence ID" value="TLX64578.1"/>
    <property type="molecule type" value="Genomic_DNA"/>
</dbReference>
<comment type="subcellular location">
    <subcellularLocation>
        <location evidence="6">Cell outer membrane</location>
        <topology evidence="6">Lipid-anchor</topology>
    </subcellularLocation>
</comment>
<comment type="subunit">
    <text evidence="6">Component of the lipopolysaccharide transport and assembly complex. Interacts with LptD.</text>
</comment>
<evidence type="ECO:0000256" key="3">
    <source>
        <dbReference type="ARBA" id="ARBA00023139"/>
    </source>
</evidence>
<dbReference type="GO" id="GO:0015920">
    <property type="term" value="P:lipopolysaccharide transport"/>
    <property type="evidence" value="ECO:0007669"/>
    <property type="project" value="TreeGrafter"/>
</dbReference>
<dbReference type="PANTHER" id="PTHR38098">
    <property type="entry name" value="LPS-ASSEMBLY LIPOPROTEIN LPTE"/>
    <property type="match status" value="1"/>
</dbReference>
<comment type="function">
    <text evidence="6">Together with LptD, is involved in the assembly of lipopolysaccharide (LPS) at the surface of the outer membrane. Required for the proper assembly of LptD. Binds LPS and may serve as the LPS recognition site at the outer membrane.</text>
</comment>
<dbReference type="GO" id="GO:0043165">
    <property type="term" value="P:Gram-negative-bacterium-type cell outer membrane assembly"/>
    <property type="evidence" value="ECO:0007669"/>
    <property type="project" value="UniProtKB-UniRule"/>
</dbReference>
<evidence type="ECO:0000256" key="4">
    <source>
        <dbReference type="ARBA" id="ARBA00023237"/>
    </source>
</evidence>
<gene>
    <name evidence="6" type="primary">lptE</name>
    <name evidence="9" type="ORF">DN820_05950</name>
</gene>
<dbReference type="GO" id="GO:0009279">
    <property type="term" value="C:cell outer membrane"/>
    <property type="evidence" value="ECO:0007669"/>
    <property type="project" value="UniProtKB-SubCell"/>
</dbReference>
<feature type="signal peptide" evidence="8">
    <location>
        <begin position="1"/>
        <end position="17"/>
    </location>
</feature>
<dbReference type="GO" id="GO:1990351">
    <property type="term" value="C:transporter complex"/>
    <property type="evidence" value="ECO:0007669"/>
    <property type="project" value="TreeGrafter"/>
</dbReference>
<evidence type="ECO:0000256" key="8">
    <source>
        <dbReference type="SAM" id="SignalP"/>
    </source>
</evidence>
<comment type="similarity">
    <text evidence="6">Belongs to the LptE lipoprotein family.</text>
</comment>
<reference evidence="9 10" key="1">
    <citation type="journal article" date="2017" name="Eur. J. Clin. Microbiol. Infect. Dis.">
        <title>Uncommonly isolated clinical Pseudomonas: identification and phylogenetic assignation.</title>
        <authorList>
            <person name="Mulet M."/>
            <person name="Gomila M."/>
            <person name="Ramirez A."/>
            <person name="Cardew S."/>
            <person name="Moore E.R."/>
            <person name="Lalucat J."/>
            <person name="Garcia-Valdes E."/>
        </authorList>
    </citation>
    <scope>NUCLEOTIDE SEQUENCE [LARGE SCALE GENOMIC DNA]</scope>
    <source>
        <strain evidence="9 10">SD129</strain>
    </source>
</reference>
<comment type="caution">
    <text evidence="9">The sequence shown here is derived from an EMBL/GenBank/DDBJ whole genome shotgun (WGS) entry which is preliminary data.</text>
</comment>
<keyword evidence="1 6" id="KW-0732">Signal</keyword>
<feature type="chain" id="PRO_5024457254" description="LPS-assembly lipoprotein LptE" evidence="8">
    <location>
        <begin position="18"/>
        <end position="201"/>
    </location>
</feature>
<feature type="region of interest" description="Disordered" evidence="7">
    <location>
        <begin position="169"/>
        <end position="201"/>
    </location>
</feature>
<keyword evidence="4 6" id="KW-0998">Cell outer membrane</keyword>
<keyword evidence="3 6" id="KW-0564">Palmitate</keyword>
<accession>A0A5R9QHQ4</accession>
<dbReference type="PROSITE" id="PS51257">
    <property type="entry name" value="PROKAR_LIPOPROTEIN"/>
    <property type="match status" value="1"/>
</dbReference>
<dbReference type="Gene3D" id="3.30.160.150">
    <property type="entry name" value="Lipoprotein like domain"/>
    <property type="match status" value="1"/>
</dbReference>
<evidence type="ECO:0000313" key="9">
    <source>
        <dbReference type="EMBL" id="TLX64578.1"/>
    </source>
</evidence>
<dbReference type="Proteomes" id="UP000306753">
    <property type="component" value="Unassembled WGS sequence"/>
</dbReference>
<dbReference type="GO" id="GO:0001530">
    <property type="term" value="F:lipopolysaccharide binding"/>
    <property type="evidence" value="ECO:0007669"/>
    <property type="project" value="TreeGrafter"/>
</dbReference>
<organism evidence="9 10">
    <name type="scientific">Stutzerimonas nosocomialis</name>
    <dbReference type="NCBI Taxonomy" id="1056496"/>
    <lineage>
        <taxon>Bacteria</taxon>
        <taxon>Pseudomonadati</taxon>
        <taxon>Pseudomonadota</taxon>
        <taxon>Gammaproteobacteria</taxon>
        <taxon>Pseudomonadales</taxon>
        <taxon>Pseudomonadaceae</taxon>
        <taxon>Stutzerimonas</taxon>
    </lineage>
</organism>
<dbReference type="PANTHER" id="PTHR38098:SF1">
    <property type="entry name" value="LPS-ASSEMBLY LIPOPROTEIN LPTE"/>
    <property type="match status" value="1"/>
</dbReference>